<dbReference type="EMBL" id="JXTC01000213">
    <property type="protein sequence ID" value="PON81574.1"/>
    <property type="molecule type" value="Genomic_DNA"/>
</dbReference>
<dbReference type="PROSITE" id="PS00375">
    <property type="entry name" value="UDPGT"/>
    <property type="match status" value="1"/>
</dbReference>
<accession>A0A2P5E7P5</accession>
<evidence type="ECO:0000313" key="6">
    <source>
        <dbReference type="EMBL" id="PON81574.1"/>
    </source>
</evidence>
<evidence type="ECO:0000256" key="2">
    <source>
        <dbReference type="ARBA" id="ARBA00022676"/>
    </source>
</evidence>
<evidence type="ECO:0000256" key="1">
    <source>
        <dbReference type="ARBA" id="ARBA00009995"/>
    </source>
</evidence>
<dbReference type="PANTHER" id="PTHR48049">
    <property type="entry name" value="GLYCOSYLTRANSFERASE"/>
    <property type="match status" value="1"/>
</dbReference>
<comment type="similarity">
    <text evidence="1 4">Belongs to the UDP-glycosyltransferase family.</text>
</comment>
<dbReference type="InterPro" id="IPR050481">
    <property type="entry name" value="UDP-glycosyltransf_plant"/>
</dbReference>
<dbReference type="FunFam" id="3.40.50.2000:FF:000087">
    <property type="entry name" value="Glycosyltransferase"/>
    <property type="match status" value="1"/>
</dbReference>
<dbReference type="SUPFAM" id="SSF53756">
    <property type="entry name" value="UDP-Glycosyltransferase/glycogen phosphorylase"/>
    <property type="match status" value="1"/>
</dbReference>
<keyword evidence="3 4" id="KW-0808">Transferase</keyword>
<dbReference type="FunFam" id="3.40.50.2000:FF:000037">
    <property type="entry name" value="Glycosyltransferase"/>
    <property type="match status" value="1"/>
</dbReference>
<dbReference type="InterPro" id="IPR002213">
    <property type="entry name" value="UDP_glucos_trans"/>
</dbReference>
<comment type="caution">
    <text evidence="6">The sequence shown here is derived from an EMBL/GenBank/DDBJ whole genome shotgun (WGS) entry which is preliminary data.</text>
</comment>
<dbReference type="PANTHER" id="PTHR48049:SF34">
    <property type="entry name" value="UDP-GLYCOSYLTRANSFERASE 79B30-LIKE"/>
    <property type="match status" value="1"/>
</dbReference>
<dbReference type="Pfam" id="PF00201">
    <property type="entry name" value="UDPGT"/>
    <property type="match status" value="1"/>
</dbReference>
<dbReference type="GO" id="GO:0035251">
    <property type="term" value="F:UDP-glucosyltransferase activity"/>
    <property type="evidence" value="ECO:0007669"/>
    <property type="project" value="InterPro"/>
</dbReference>
<reference evidence="7" key="1">
    <citation type="submission" date="2016-06" db="EMBL/GenBank/DDBJ databases">
        <title>Parallel loss of symbiosis genes in relatives of nitrogen-fixing non-legume Parasponia.</title>
        <authorList>
            <person name="Van Velzen R."/>
            <person name="Holmer R."/>
            <person name="Bu F."/>
            <person name="Rutten L."/>
            <person name="Van Zeijl A."/>
            <person name="Liu W."/>
            <person name="Santuari L."/>
            <person name="Cao Q."/>
            <person name="Sharma T."/>
            <person name="Shen D."/>
            <person name="Roswanjaya Y."/>
            <person name="Wardhani T."/>
            <person name="Kalhor M.S."/>
            <person name="Jansen J."/>
            <person name="Van den Hoogen J."/>
            <person name="Gungor B."/>
            <person name="Hartog M."/>
            <person name="Hontelez J."/>
            <person name="Verver J."/>
            <person name="Yang W.-C."/>
            <person name="Schijlen E."/>
            <person name="Repin R."/>
            <person name="Schilthuizen M."/>
            <person name="Schranz E."/>
            <person name="Heidstra R."/>
            <person name="Miyata K."/>
            <person name="Fedorova E."/>
            <person name="Kohlen W."/>
            <person name="Bisseling T."/>
            <person name="Smit S."/>
            <person name="Geurts R."/>
        </authorList>
    </citation>
    <scope>NUCLEOTIDE SEQUENCE [LARGE SCALE GENOMIC DNA]</scope>
    <source>
        <strain evidence="7">cv. RG33-2</strain>
    </source>
</reference>
<dbReference type="STRING" id="63057.A0A2P5E7P5"/>
<dbReference type="InterPro" id="IPR035595">
    <property type="entry name" value="UDP_glycos_trans_CS"/>
</dbReference>
<dbReference type="Proteomes" id="UP000237000">
    <property type="component" value="Unassembled WGS sequence"/>
</dbReference>
<evidence type="ECO:0000256" key="4">
    <source>
        <dbReference type="RuleBase" id="RU003718"/>
    </source>
</evidence>
<organism evidence="6 7">
    <name type="scientific">Trema orientale</name>
    <name type="common">Charcoal tree</name>
    <name type="synonym">Celtis orientalis</name>
    <dbReference type="NCBI Taxonomy" id="63057"/>
    <lineage>
        <taxon>Eukaryota</taxon>
        <taxon>Viridiplantae</taxon>
        <taxon>Streptophyta</taxon>
        <taxon>Embryophyta</taxon>
        <taxon>Tracheophyta</taxon>
        <taxon>Spermatophyta</taxon>
        <taxon>Magnoliopsida</taxon>
        <taxon>eudicotyledons</taxon>
        <taxon>Gunneridae</taxon>
        <taxon>Pentapetalae</taxon>
        <taxon>rosids</taxon>
        <taxon>fabids</taxon>
        <taxon>Rosales</taxon>
        <taxon>Cannabaceae</taxon>
        <taxon>Trema</taxon>
    </lineage>
</organism>
<evidence type="ECO:0000313" key="7">
    <source>
        <dbReference type="Proteomes" id="UP000237000"/>
    </source>
</evidence>
<dbReference type="AlphaFoldDB" id="A0A2P5E7P5"/>
<keyword evidence="2 4" id="KW-0328">Glycosyltransferase</keyword>
<dbReference type="EC" id="2.4.1.-" evidence="5"/>
<keyword evidence="7" id="KW-1185">Reference proteome</keyword>
<proteinExistence type="inferred from homology"/>
<feature type="non-terminal residue" evidence="6">
    <location>
        <position position="1"/>
    </location>
</feature>
<name>A0A2P5E7P5_TREOI</name>
<evidence type="ECO:0000256" key="5">
    <source>
        <dbReference type="RuleBase" id="RU362057"/>
    </source>
</evidence>
<dbReference type="Gene3D" id="3.40.50.2000">
    <property type="entry name" value="Glycogen Phosphorylase B"/>
    <property type="match status" value="2"/>
</dbReference>
<dbReference type="CDD" id="cd03784">
    <property type="entry name" value="GT1_Gtf-like"/>
    <property type="match status" value="1"/>
</dbReference>
<dbReference type="OrthoDB" id="5835829at2759"/>
<evidence type="ECO:0000256" key="3">
    <source>
        <dbReference type="ARBA" id="ARBA00022679"/>
    </source>
</evidence>
<sequence length="475" mass="53290">TILCKDYITTNFDMEGSGSSFHIAMCPWFALGHINLYLHLSNKLAKKGHKSSFFIPTKTQSKIEHLNHFPDLITFYPITVPHVEGLPPGAETTNDVLPSLIPLIMTAMDRTENDLELLLRHLKPDFVFFDFVYWIPKLARRLGLKSLHYSVISPVTLAYNLSPSRHLITGRHQFSEMDFMQPPPGYPDSAINLHLHEARALLNESTTKFNGDVLFFDRWYVGFTQCDAIGFKACREIDGPFVDYLETQFGKPLLLSGPLIPEPPVSMLEQKWVRFLGGFKPGSVVYCAFGSEATLTQDQLQELVLGLELSGLPFLAALRPPSGVESIDEALPEGFVERVKGRGVVHGGWIQQPQILEHPSIGCHVTHCGAGSLFEALMNKCQLVFIPFLSDQIFNARLMADSLKVGSEVEKGEESGLFSRDGVCNAIKIVMEEDNNEVGREIRANRAKLRELILHKDFESSYIDDFLGKLRTLLD</sequence>
<dbReference type="InParanoid" id="A0A2P5E7P5"/>
<gene>
    <name evidence="6" type="ORF">TorRG33x02_226120</name>
</gene>
<protein>
    <recommendedName>
        <fullName evidence="5">Glycosyltransferase</fullName>
        <ecNumber evidence="5">2.4.1.-</ecNumber>
    </recommendedName>
</protein>